<dbReference type="PANTHER" id="PTHR31500:SF57">
    <property type="entry name" value="AT-HOOK MOTIF NUCLEAR-LOCALIZED PROTEIN 10"/>
    <property type="match status" value="1"/>
</dbReference>
<evidence type="ECO:0000259" key="9">
    <source>
        <dbReference type="PROSITE" id="PS50090"/>
    </source>
</evidence>
<sequence length="862" mass="92730">TAREASSVTEIANIGITRADNIVPLKISARVGEISPGVFDVGSIVTLLCRTLMATNAPIPGGSGEIPPITPSRPIIPETPSEISASSNSLQPPPSSSDTDRIYIPSYSRWFSWNEINECEVRSLPEFFDSRSSSKNPRVYLYLRNSIIQQYRDEHPQKISFTDVRRTLVGDVVSIRRVFDFLDSWGLINYSSSASAKPLKWDDKEAVASEPPSTVKESAKRICNGCKSVCSVACFASEKFKRVELSEESKTGWSEKETLLLLEAVMHYGDDWKKVASHVTGRTEKDCVSQFVKLPFGEQFAKDSDSEDALETFNQIKGSADPESEGRVKDGSSSPDNKRMKLTPLADASNPIMAQAAFLSALAGTKVAEAAARAAVTALSDIDHEAGKNAGGDPNGQEINGNNSERAVAEAKSLLEKEEKEVEGAIREIVEVEMMKIRDRIVHFEKLDLEMERSRKQLEEMKNLLFTDQLNIFFHTRRSRKAEDRAEWKGEGIFFALFPEFSQLSDGTMSGSETGLTAANREPMPFPMGLHHQHNQPPPPPPQQNSQNMQLSFTGADRTAVYKPMSSDSPPPQQQYQRHSPGGLNMNVPVTGGEQRVKKRRGRPRKYEPGSGEASLGFVPGPPSYTVSQPSGGGDGGGSGGGGGASPSVKRMRGRPSGSSNRPKLQALGSTGVGFTPHILTVSTGEDVSSKIMAFSQNGPRAVCVLSANGAISNVTLRQAATSGGTVTYEGRFEILSLSGSFLLLENNGHRSRTGGLSVSLSAPDGNVLGGCVAGLLIAASPVQIVVGSFIPDGQKEHVGQMELASPALPRVAPSHVLTTPNSQQARGAMSESSCGGHGSHLQQSTGGPYNNNSNNLSMPWK</sequence>
<keyword evidence="3 6" id="KW-0238">DNA-binding</keyword>
<dbReference type="InterPro" id="IPR017884">
    <property type="entry name" value="SANT_dom"/>
</dbReference>
<dbReference type="CDD" id="cd11378">
    <property type="entry name" value="DUF296"/>
    <property type="match status" value="1"/>
</dbReference>
<feature type="region of interest" description="Disordered" evidence="8">
    <location>
        <begin position="317"/>
        <end position="344"/>
    </location>
</feature>
<feature type="domain" description="SANT" evidence="11">
    <location>
        <begin position="248"/>
        <end position="299"/>
    </location>
</feature>
<dbReference type="InterPro" id="IPR007526">
    <property type="entry name" value="SWIRM"/>
</dbReference>
<evidence type="ECO:0000313" key="15">
    <source>
        <dbReference type="Proteomes" id="UP000824890"/>
    </source>
</evidence>
<feature type="region of interest" description="Disordered" evidence="8">
    <location>
        <begin position="506"/>
        <end position="549"/>
    </location>
</feature>
<dbReference type="SMART" id="SM00717">
    <property type="entry name" value="SANT"/>
    <property type="match status" value="1"/>
</dbReference>
<dbReference type="Pfam" id="PF03479">
    <property type="entry name" value="PCC"/>
    <property type="match status" value="1"/>
</dbReference>
<keyword evidence="5 6" id="KW-0539">Nucleus</keyword>
<feature type="region of interest" description="Disordered" evidence="8">
    <location>
        <begin position="63"/>
        <end position="98"/>
    </location>
</feature>
<dbReference type="SUPFAM" id="SSF117856">
    <property type="entry name" value="AF0104/ALDC/Ptd012-like"/>
    <property type="match status" value="1"/>
</dbReference>
<dbReference type="InterPro" id="IPR001005">
    <property type="entry name" value="SANT/Myb"/>
</dbReference>
<dbReference type="Pfam" id="PF04433">
    <property type="entry name" value="SWIRM"/>
    <property type="match status" value="1"/>
</dbReference>
<evidence type="ECO:0000313" key="14">
    <source>
        <dbReference type="EMBL" id="KAH0886747.1"/>
    </source>
</evidence>
<comment type="caution">
    <text evidence="14">The sequence shown here is derived from an EMBL/GenBank/DDBJ whole genome shotgun (WGS) entry which is preliminary data.</text>
</comment>
<dbReference type="PROSITE" id="PS51294">
    <property type="entry name" value="HTH_MYB"/>
    <property type="match status" value="1"/>
</dbReference>
<dbReference type="Pfam" id="PF16495">
    <property type="entry name" value="SWIRM-assoc_1"/>
    <property type="match status" value="1"/>
</dbReference>
<evidence type="ECO:0000259" key="11">
    <source>
        <dbReference type="PROSITE" id="PS51293"/>
    </source>
</evidence>
<name>A0ABQ8A356_BRANA</name>
<feature type="compositionally biased region" description="Gly residues" evidence="8">
    <location>
        <begin position="631"/>
        <end position="645"/>
    </location>
</feature>
<evidence type="ECO:0000256" key="4">
    <source>
        <dbReference type="ARBA" id="ARBA00023163"/>
    </source>
</evidence>
<dbReference type="Gene3D" id="3.30.1330.80">
    <property type="entry name" value="Hypothetical protein, similar to alpha- acetolactate decarboxylase, domain 2"/>
    <property type="match status" value="1"/>
</dbReference>
<keyword evidence="2 6" id="KW-0805">Transcription regulation</keyword>
<comment type="function">
    <text evidence="6">Transcription factor that specifically binds AT-rich DNA sequences related to the nuclear matrix attachment regions (MARs).</text>
</comment>
<feature type="compositionally biased region" description="Low complexity" evidence="8">
    <location>
        <begin position="72"/>
        <end position="90"/>
    </location>
</feature>
<feature type="compositionally biased region" description="Polar residues" evidence="8">
    <location>
        <begin position="820"/>
        <end position="834"/>
    </location>
</feature>
<evidence type="ECO:0000256" key="5">
    <source>
        <dbReference type="ARBA" id="ARBA00023242"/>
    </source>
</evidence>
<comment type="subcellular location">
    <subcellularLocation>
        <location evidence="1 6">Nucleus</location>
    </subcellularLocation>
</comment>
<evidence type="ECO:0000259" key="12">
    <source>
        <dbReference type="PROSITE" id="PS51294"/>
    </source>
</evidence>
<feature type="domain" description="Myb-like" evidence="9">
    <location>
        <begin position="245"/>
        <end position="295"/>
    </location>
</feature>
<keyword evidence="15" id="KW-1185">Reference proteome</keyword>
<evidence type="ECO:0000256" key="7">
    <source>
        <dbReference type="SAM" id="Coils"/>
    </source>
</evidence>
<protein>
    <recommendedName>
        <fullName evidence="6">AT-hook motif nuclear-localized protein</fullName>
    </recommendedName>
</protein>
<evidence type="ECO:0000256" key="3">
    <source>
        <dbReference type="ARBA" id="ARBA00023125"/>
    </source>
</evidence>
<comment type="domain">
    <text evidence="6">The PPC domain mediates interactions between AHL proteins.</text>
</comment>
<feature type="compositionally biased region" description="Polar residues" evidence="8">
    <location>
        <begin position="506"/>
        <end position="517"/>
    </location>
</feature>
<feature type="coiled-coil region" evidence="7">
    <location>
        <begin position="401"/>
        <end position="464"/>
    </location>
</feature>
<dbReference type="Pfam" id="PF00249">
    <property type="entry name" value="Myb_DNA-binding"/>
    <property type="match status" value="1"/>
</dbReference>
<evidence type="ECO:0000256" key="1">
    <source>
        <dbReference type="ARBA" id="ARBA00004123"/>
    </source>
</evidence>
<dbReference type="Gene3D" id="1.10.10.10">
    <property type="entry name" value="Winged helix-like DNA-binding domain superfamily/Winged helix DNA-binding domain"/>
    <property type="match status" value="1"/>
</dbReference>
<gene>
    <name evidence="14" type="ORF">HID58_062843</name>
</gene>
<feature type="domain" description="SWIRM" evidence="10">
    <location>
        <begin position="102"/>
        <end position="199"/>
    </location>
</feature>
<dbReference type="InterPro" id="IPR009057">
    <property type="entry name" value="Homeodomain-like_sf"/>
</dbReference>
<proteinExistence type="predicted"/>
<dbReference type="InterPro" id="IPR005175">
    <property type="entry name" value="PPC_dom"/>
</dbReference>
<accession>A0ABQ8A356</accession>
<feature type="region of interest" description="Disordered" evidence="8">
    <location>
        <begin position="561"/>
        <end position="671"/>
    </location>
</feature>
<dbReference type="InterPro" id="IPR036388">
    <property type="entry name" value="WH-like_DNA-bd_sf"/>
</dbReference>
<evidence type="ECO:0000256" key="8">
    <source>
        <dbReference type="SAM" id="MobiDB-lite"/>
    </source>
</evidence>
<dbReference type="InterPro" id="IPR032451">
    <property type="entry name" value="SMARCC_C"/>
</dbReference>
<dbReference type="CDD" id="cd00167">
    <property type="entry name" value="SANT"/>
    <property type="match status" value="1"/>
</dbReference>
<evidence type="ECO:0000259" key="13">
    <source>
        <dbReference type="PROSITE" id="PS51742"/>
    </source>
</evidence>
<feature type="non-terminal residue" evidence="14">
    <location>
        <position position="1"/>
    </location>
</feature>
<keyword evidence="4 6" id="KW-0804">Transcription</keyword>
<dbReference type="Gene3D" id="1.10.10.60">
    <property type="entry name" value="Homeodomain-like"/>
    <property type="match status" value="1"/>
</dbReference>
<dbReference type="InterPro" id="IPR039605">
    <property type="entry name" value="AHL"/>
</dbReference>
<dbReference type="PROSITE" id="PS50090">
    <property type="entry name" value="MYB_LIKE"/>
    <property type="match status" value="1"/>
</dbReference>
<dbReference type="Proteomes" id="UP000824890">
    <property type="component" value="Unassembled WGS sequence"/>
</dbReference>
<dbReference type="PROSITE" id="PS50934">
    <property type="entry name" value="SWIRM"/>
    <property type="match status" value="1"/>
</dbReference>
<dbReference type="PROSITE" id="PS51293">
    <property type="entry name" value="SANT"/>
    <property type="match status" value="1"/>
</dbReference>
<evidence type="ECO:0000256" key="2">
    <source>
        <dbReference type="ARBA" id="ARBA00023015"/>
    </source>
</evidence>
<dbReference type="PROSITE" id="PS51742">
    <property type="entry name" value="PPC"/>
    <property type="match status" value="1"/>
</dbReference>
<feature type="region of interest" description="Disordered" evidence="8">
    <location>
        <begin position="820"/>
        <end position="862"/>
    </location>
</feature>
<evidence type="ECO:0000259" key="10">
    <source>
        <dbReference type="PROSITE" id="PS50934"/>
    </source>
</evidence>
<dbReference type="InterPro" id="IPR017930">
    <property type="entry name" value="Myb_dom"/>
</dbReference>
<evidence type="ECO:0000256" key="6">
    <source>
        <dbReference type="RuleBase" id="RU367031"/>
    </source>
</evidence>
<dbReference type="EMBL" id="JAGKQM010000014">
    <property type="protein sequence ID" value="KAH0886747.1"/>
    <property type="molecule type" value="Genomic_DNA"/>
</dbReference>
<dbReference type="PANTHER" id="PTHR31500">
    <property type="entry name" value="AT-HOOK MOTIF NUCLEAR-LOCALIZED PROTEIN 9"/>
    <property type="match status" value="1"/>
</dbReference>
<feature type="compositionally biased region" description="Polar residues" evidence="8">
    <location>
        <begin position="841"/>
        <end position="862"/>
    </location>
</feature>
<organism evidence="14 15">
    <name type="scientific">Brassica napus</name>
    <name type="common">Rape</name>
    <dbReference type="NCBI Taxonomy" id="3708"/>
    <lineage>
        <taxon>Eukaryota</taxon>
        <taxon>Viridiplantae</taxon>
        <taxon>Streptophyta</taxon>
        <taxon>Embryophyta</taxon>
        <taxon>Tracheophyta</taxon>
        <taxon>Spermatophyta</taxon>
        <taxon>Magnoliopsida</taxon>
        <taxon>eudicotyledons</taxon>
        <taxon>Gunneridae</taxon>
        <taxon>Pentapetalae</taxon>
        <taxon>rosids</taxon>
        <taxon>malvids</taxon>
        <taxon>Brassicales</taxon>
        <taxon>Brassicaceae</taxon>
        <taxon>Brassiceae</taxon>
        <taxon>Brassica</taxon>
    </lineage>
</organism>
<keyword evidence="7" id="KW-0175">Coiled coil</keyword>
<feature type="domain" description="PPC" evidence="13">
    <location>
        <begin position="671"/>
        <end position="812"/>
    </location>
</feature>
<feature type="domain" description="HTH myb-type" evidence="12">
    <location>
        <begin position="253"/>
        <end position="287"/>
    </location>
</feature>
<dbReference type="SUPFAM" id="SSF46689">
    <property type="entry name" value="Homeodomain-like"/>
    <property type="match status" value="2"/>
</dbReference>
<reference evidence="14 15" key="1">
    <citation type="submission" date="2021-05" db="EMBL/GenBank/DDBJ databases">
        <title>Genome Assembly of Synthetic Allotetraploid Brassica napus Reveals Homoeologous Exchanges between Subgenomes.</title>
        <authorList>
            <person name="Davis J.T."/>
        </authorList>
    </citation>
    <scope>NUCLEOTIDE SEQUENCE [LARGE SCALE GENOMIC DNA]</scope>
    <source>
        <strain evidence="15">cv. Da-Ae</strain>
        <tissue evidence="14">Seedling</tissue>
    </source>
</reference>